<dbReference type="PROSITE" id="PS50330">
    <property type="entry name" value="UIM"/>
    <property type="match status" value="1"/>
</dbReference>
<dbReference type="InterPro" id="IPR052920">
    <property type="entry name" value="DNA-binding_regulatory"/>
</dbReference>
<dbReference type="InterPro" id="IPR003903">
    <property type="entry name" value="UIM_dom"/>
</dbReference>
<dbReference type="SUPFAM" id="SSF53474">
    <property type="entry name" value="alpha/beta-Hydrolases"/>
    <property type="match status" value="1"/>
</dbReference>
<dbReference type="EMBL" id="CAJZBQ010000021">
    <property type="protein sequence ID" value="CAG9319059.1"/>
    <property type="molecule type" value="Genomic_DNA"/>
</dbReference>
<accession>A0AAU9J105</accession>
<reference evidence="2" key="1">
    <citation type="submission" date="2021-09" db="EMBL/GenBank/DDBJ databases">
        <authorList>
            <consortium name="AG Swart"/>
            <person name="Singh M."/>
            <person name="Singh A."/>
            <person name="Seah K."/>
            <person name="Emmerich C."/>
        </authorList>
    </citation>
    <scope>NUCLEOTIDE SEQUENCE</scope>
    <source>
        <strain evidence="2">ATCC30299</strain>
    </source>
</reference>
<dbReference type="InterPro" id="IPR022742">
    <property type="entry name" value="Hydrolase_4"/>
</dbReference>
<comment type="caution">
    <text evidence="2">The sequence shown here is derived from an EMBL/GenBank/DDBJ whole genome shotgun (WGS) entry which is preliminary data.</text>
</comment>
<dbReference type="Pfam" id="PF12146">
    <property type="entry name" value="Hydrolase_4"/>
    <property type="match status" value="1"/>
</dbReference>
<dbReference type="PANTHER" id="PTHR43358:SF4">
    <property type="entry name" value="ALPHA_BETA HYDROLASE FOLD-1 DOMAIN-CONTAINING PROTEIN"/>
    <property type="match status" value="1"/>
</dbReference>
<evidence type="ECO:0000259" key="1">
    <source>
        <dbReference type="Pfam" id="PF12146"/>
    </source>
</evidence>
<gene>
    <name evidence="2" type="ORF">BSTOLATCC_MIC22410</name>
</gene>
<evidence type="ECO:0000313" key="2">
    <source>
        <dbReference type="EMBL" id="CAG9319059.1"/>
    </source>
</evidence>
<evidence type="ECO:0000313" key="3">
    <source>
        <dbReference type="Proteomes" id="UP001162131"/>
    </source>
</evidence>
<name>A0AAU9J105_9CILI</name>
<dbReference type="Gene3D" id="3.40.50.1820">
    <property type="entry name" value="alpha/beta hydrolase"/>
    <property type="match status" value="1"/>
</dbReference>
<keyword evidence="3" id="KW-1185">Reference proteome</keyword>
<dbReference type="AlphaFoldDB" id="A0AAU9J105"/>
<dbReference type="PANTHER" id="PTHR43358">
    <property type="entry name" value="ALPHA/BETA-HYDROLASE"/>
    <property type="match status" value="1"/>
</dbReference>
<proteinExistence type="predicted"/>
<sequence length="346" mass="39466">MFKSISEGYEMLWKSIIRPDREGYSNDDLGPAEFAIDDRIYTRTDFSIISIKGCRILCSHFEPAEDERVAEILPCVIYLHGNCSCRLEGLTAVPILLPANTTVVAFDWSGCGNSEGTYISLGYFERYDLEKLVEYLREKRRVGCIGLWGRSMGAVTAIYHASQNMQIASMVLDSPYSNLRELALELSRKYTSTPSFILKWFYNRVKQTVKEKAEFDMDSLNPIERAETCYQPALFVTGKDDDFVPSHHTQAVYDAYKGDKDILYIEGDHNSARPQYFLEKVAQFFYTTLLCAQLPLPNFKNLPEFIERRTFGPGGCPKEVLGDDDAMLEWGIQESLKEMNKAKPNC</sequence>
<dbReference type="InterPro" id="IPR029058">
    <property type="entry name" value="AB_hydrolase_fold"/>
</dbReference>
<feature type="domain" description="Serine aminopeptidase S33" evidence="1">
    <location>
        <begin position="76"/>
        <end position="211"/>
    </location>
</feature>
<dbReference type="Proteomes" id="UP001162131">
    <property type="component" value="Unassembled WGS sequence"/>
</dbReference>
<organism evidence="2 3">
    <name type="scientific">Blepharisma stoltei</name>
    <dbReference type="NCBI Taxonomy" id="1481888"/>
    <lineage>
        <taxon>Eukaryota</taxon>
        <taxon>Sar</taxon>
        <taxon>Alveolata</taxon>
        <taxon>Ciliophora</taxon>
        <taxon>Postciliodesmatophora</taxon>
        <taxon>Heterotrichea</taxon>
        <taxon>Heterotrichida</taxon>
        <taxon>Blepharismidae</taxon>
        <taxon>Blepharisma</taxon>
    </lineage>
</organism>
<protein>
    <recommendedName>
        <fullName evidence="1">Serine aminopeptidase S33 domain-containing protein</fullName>
    </recommendedName>
</protein>